<keyword evidence="3" id="KW-0949">S-adenosyl-L-methionine</keyword>
<dbReference type="KEGG" id="ehx:EMIHUDRAFT_236144"/>
<organism evidence="5 6">
    <name type="scientific">Emiliania huxleyi (strain CCMP1516)</name>
    <dbReference type="NCBI Taxonomy" id="280463"/>
    <lineage>
        <taxon>Eukaryota</taxon>
        <taxon>Haptista</taxon>
        <taxon>Haptophyta</taxon>
        <taxon>Prymnesiophyceae</taxon>
        <taxon>Isochrysidales</taxon>
        <taxon>Noelaerhabdaceae</taxon>
        <taxon>Emiliania</taxon>
    </lineage>
</organism>
<dbReference type="InterPro" id="IPR020803">
    <property type="entry name" value="MeTfrase_dom"/>
</dbReference>
<dbReference type="CDD" id="cd02440">
    <property type="entry name" value="AdoMet_MTases"/>
    <property type="match status" value="1"/>
</dbReference>
<dbReference type="SMART" id="SM00828">
    <property type="entry name" value="PKS_MT"/>
    <property type="match status" value="1"/>
</dbReference>
<dbReference type="AlphaFoldDB" id="A0A0D3JTY2"/>
<dbReference type="GeneID" id="17272549"/>
<dbReference type="EnsemblProtists" id="EOD26967">
    <property type="protein sequence ID" value="EOD26967"/>
    <property type="gene ID" value="EMIHUDRAFT_236144"/>
</dbReference>
<dbReference type="PaxDb" id="2903-EOD26967"/>
<dbReference type="Proteomes" id="UP000013827">
    <property type="component" value="Unassembled WGS sequence"/>
</dbReference>
<dbReference type="InterPro" id="IPR050447">
    <property type="entry name" value="Erg6_SMT_methyltransf"/>
</dbReference>
<accession>A0A0D3JTY2</accession>
<dbReference type="eggNOG" id="ENOG502SI91">
    <property type="taxonomic scope" value="Eukaryota"/>
</dbReference>
<dbReference type="GO" id="GO:0008168">
    <property type="term" value="F:methyltransferase activity"/>
    <property type="evidence" value="ECO:0007669"/>
    <property type="project" value="UniProtKB-KW"/>
</dbReference>
<dbReference type="PANTHER" id="PTHR44068">
    <property type="entry name" value="ZGC:194242"/>
    <property type="match status" value="1"/>
</dbReference>
<evidence type="ECO:0000313" key="6">
    <source>
        <dbReference type="Proteomes" id="UP000013827"/>
    </source>
</evidence>
<sequence>MADEAALRNLRGRARAPHPRDAVGSGSIWFGGNVSRYYDSLLAGEKRKLRPQQIETLAVHRWLGARRSTTEHYKLVHSALARLPRAARVMDAGCGVGGAMLWLEQREPAWQLVGHTVSEEQHGWAERVCKQKVPPCRFTVQLRSYDAPMGSFNAIYSIEALIHSPDVGATLQAWSRHLEPGGAVAVIDDFLADHPPPTVLREPEIARALAAFRSGWLAVGLCSPARLAAAAAAAGLRLVENRNIGEEYQVVARNYRSLAPKLPNESEWKSHQGWFGSIARRILTVRGVVEYRLLVLAKVGAVPLPSRRRLGQIESRHMSGVGRSGGSRMACISPWYCCGQGVKLWDEMNATRTDSLSFLRLPRAIFGNYMENTMIDDG</sequence>
<dbReference type="PANTHER" id="PTHR44068:SF11">
    <property type="entry name" value="GERANYL DIPHOSPHATE 2-C-METHYLTRANSFERASE"/>
    <property type="match status" value="1"/>
</dbReference>
<proteinExistence type="predicted"/>
<dbReference type="RefSeq" id="XP_005779396.1">
    <property type="nucleotide sequence ID" value="XM_005779339.1"/>
</dbReference>
<protein>
    <recommendedName>
        <fullName evidence="4">Polyketide synthase-like methyltransferase domain-containing protein</fullName>
    </recommendedName>
</protein>
<dbReference type="GO" id="GO:0032259">
    <property type="term" value="P:methylation"/>
    <property type="evidence" value="ECO:0007669"/>
    <property type="project" value="UniProtKB-KW"/>
</dbReference>
<evidence type="ECO:0000256" key="2">
    <source>
        <dbReference type="ARBA" id="ARBA00022679"/>
    </source>
</evidence>
<evidence type="ECO:0000259" key="4">
    <source>
        <dbReference type="SMART" id="SM00828"/>
    </source>
</evidence>
<dbReference type="HOGENOM" id="CLU_732437_0_0_1"/>
<dbReference type="Gene3D" id="3.40.50.150">
    <property type="entry name" value="Vaccinia Virus protein VP39"/>
    <property type="match status" value="1"/>
</dbReference>
<dbReference type="STRING" id="2903.R1CWC2"/>
<feature type="domain" description="Polyketide synthase-like methyltransferase" evidence="4">
    <location>
        <begin position="62"/>
        <end position="320"/>
    </location>
</feature>
<dbReference type="InterPro" id="IPR029063">
    <property type="entry name" value="SAM-dependent_MTases_sf"/>
</dbReference>
<evidence type="ECO:0000313" key="5">
    <source>
        <dbReference type="EnsemblProtists" id="EOD26967"/>
    </source>
</evidence>
<name>A0A0D3JTY2_EMIH1</name>
<evidence type="ECO:0000256" key="3">
    <source>
        <dbReference type="ARBA" id="ARBA00022691"/>
    </source>
</evidence>
<evidence type="ECO:0000256" key="1">
    <source>
        <dbReference type="ARBA" id="ARBA00022603"/>
    </source>
</evidence>
<keyword evidence="1" id="KW-0489">Methyltransferase</keyword>
<keyword evidence="6" id="KW-1185">Reference proteome</keyword>
<dbReference type="Pfam" id="PF13489">
    <property type="entry name" value="Methyltransf_23"/>
    <property type="match status" value="1"/>
</dbReference>
<reference evidence="6" key="1">
    <citation type="journal article" date="2013" name="Nature">
        <title>Pan genome of the phytoplankton Emiliania underpins its global distribution.</title>
        <authorList>
            <person name="Read B.A."/>
            <person name="Kegel J."/>
            <person name="Klute M.J."/>
            <person name="Kuo A."/>
            <person name="Lefebvre S.C."/>
            <person name="Maumus F."/>
            <person name="Mayer C."/>
            <person name="Miller J."/>
            <person name="Monier A."/>
            <person name="Salamov A."/>
            <person name="Young J."/>
            <person name="Aguilar M."/>
            <person name="Claverie J.M."/>
            <person name="Frickenhaus S."/>
            <person name="Gonzalez K."/>
            <person name="Herman E.K."/>
            <person name="Lin Y.C."/>
            <person name="Napier J."/>
            <person name="Ogata H."/>
            <person name="Sarno A.F."/>
            <person name="Shmutz J."/>
            <person name="Schroeder D."/>
            <person name="de Vargas C."/>
            <person name="Verret F."/>
            <person name="von Dassow P."/>
            <person name="Valentin K."/>
            <person name="Van de Peer Y."/>
            <person name="Wheeler G."/>
            <person name="Dacks J.B."/>
            <person name="Delwiche C.F."/>
            <person name="Dyhrman S.T."/>
            <person name="Glockner G."/>
            <person name="John U."/>
            <person name="Richards T."/>
            <person name="Worden A.Z."/>
            <person name="Zhang X."/>
            <person name="Grigoriev I.V."/>
            <person name="Allen A.E."/>
            <person name="Bidle K."/>
            <person name="Borodovsky M."/>
            <person name="Bowler C."/>
            <person name="Brownlee C."/>
            <person name="Cock J.M."/>
            <person name="Elias M."/>
            <person name="Gladyshev V.N."/>
            <person name="Groth M."/>
            <person name="Guda C."/>
            <person name="Hadaegh A."/>
            <person name="Iglesias-Rodriguez M.D."/>
            <person name="Jenkins J."/>
            <person name="Jones B.M."/>
            <person name="Lawson T."/>
            <person name="Leese F."/>
            <person name="Lindquist E."/>
            <person name="Lobanov A."/>
            <person name="Lomsadze A."/>
            <person name="Malik S.B."/>
            <person name="Marsh M.E."/>
            <person name="Mackinder L."/>
            <person name="Mock T."/>
            <person name="Mueller-Roeber B."/>
            <person name="Pagarete A."/>
            <person name="Parker M."/>
            <person name="Probert I."/>
            <person name="Quesneville H."/>
            <person name="Raines C."/>
            <person name="Rensing S.A."/>
            <person name="Riano-Pachon D.M."/>
            <person name="Richier S."/>
            <person name="Rokitta S."/>
            <person name="Shiraiwa Y."/>
            <person name="Soanes D.M."/>
            <person name="van der Giezen M."/>
            <person name="Wahlund T.M."/>
            <person name="Williams B."/>
            <person name="Wilson W."/>
            <person name="Wolfe G."/>
            <person name="Wurch L.L."/>
        </authorList>
    </citation>
    <scope>NUCLEOTIDE SEQUENCE</scope>
</reference>
<keyword evidence="2" id="KW-0808">Transferase</keyword>
<dbReference type="SUPFAM" id="SSF53335">
    <property type="entry name" value="S-adenosyl-L-methionine-dependent methyltransferases"/>
    <property type="match status" value="1"/>
</dbReference>
<reference evidence="5" key="2">
    <citation type="submission" date="2024-10" db="UniProtKB">
        <authorList>
            <consortium name="EnsemblProtists"/>
        </authorList>
    </citation>
    <scope>IDENTIFICATION</scope>
</reference>